<dbReference type="Proteomes" id="UP001203004">
    <property type="component" value="Unassembled WGS sequence"/>
</dbReference>
<dbReference type="Pfam" id="PF01812">
    <property type="entry name" value="5-FTHF_cyc-lig"/>
    <property type="match status" value="1"/>
</dbReference>
<keyword evidence="2 4" id="KW-0547">Nucleotide-binding</keyword>
<reference evidence="5 6" key="1">
    <citation type="submission" date="2022-05" db="EMBL/GenBank/DDBJ databases">
        <title>Sporolactobacillus sp nov CPB3-1, isolated from tree bark (Mangifera indica L.).</title>
        <authorList>
            <person name="Phuengjayaem S."/>
            <person name="Tanasupawat S."/>
        </authorList>
    </citation>
    <scope>NUCLEOTIDE SEQUENCE [LARGE SCALE GENOMIC DNA]</scope>
    <source>
        <strain evidence="5 6">CPB3-1</strain>
    </source>
</reference>
<organism evidence="5 6">
    <name type="scientific">Sporolactobacillus mangiferae</name>
    <dbReference type="NCBI Taxonomy" id="2940498"/>
    <lineage>
        <taxon>Bacteria</taxon>
        <taxon>Bacillati</taxon>
        <taxon>Bacillota</taxon>
        <taxon>Bacilli</taxon>
        <taxon>Bacillales</taxon>
        <taxon>Sporolactobacillaceae</taxon>
        <taxon>Sporolactobacillus</taxon>
    </lineage>
</organism>
<dbReference type="Gene3D" id="3.40.50.10420">
    <property type="entry name" value="NagB/RpiA/CoA transferase-like"/>
    <property type="match status" value="1"/>
</dbReference>
<dbReference type="InterPro" id="IPR037171">
    <property type="entry name" value="NagB/RpiA_transferase-like"/>
</dbReference>
<keyword evidence="6" id="KW-1185">Reference proteome</keyword>
<dbReference type="RefSeq" id="WP_249094507.1">
    <property type="nucleotide sequence ID" value="NZ_JAMAST010000001.1"/>
</dbReference>
<evidence type="ECO:0000313" key="5">
    <source>
        <dbReference type="EMBL" id="MCL1630384.1"/>
    </source>
</evidence>
<evidence type="ECO:0000256" key="2">
    <source>
        <dbReference type="ARBA" id="ARBA00022741"/>
    </source>
</evidence>
<evidence type="ECO:0000256" key="4">
    <source>
        <dbReference type="RuleBase" id="RU361279"/>
    </source>
</evidence>
<proteinExistence type="inferred from homology"/>
<dbReference type="InterPro" id="IPR024185">
    <property type="entry name" value="FTHF_cligase-like_sf"/>
</dbReference>
<evidence type="ECO:0000313" key="6">
    <source>
        <dbReference type="Proteomes" id="UP001203004"/>
    </source>
</evidence>
<dbReference type="SUPFAM" id="SSF100950">
    <property type="entry name" value="NagB/RpiA/CoA transferase-like"/>
    <property type="match status" value="1"/>
</dbReference>
<evidence type="ECO:0000256" key="3">
    <source>
        <dbReference type="ARBA" id="ARBA00022840"/>
    </source>
</evidence>
<evidence type="ECO:0000256" key="1">
    <source>
        <dbReference type="ARBA" id="ARBA00010638"/>
    </source>
</evidence>
<dbReference type="EMBL" id="JAMAST010000001">
    <property type="protein sequence ID" value="MCL1630384.1"/>
    <property type="molecule type" value="Genomic_DNA"/>
</dbReference>
<comment type="similarity">
    <text evidence="1 4">Belongs to the 5-formyltetrahydrofolate cyclo-ligase family.</text>
</comment>
<comment type="caution">
    <text evidence="5">The sequence shown here is derived from an EMBL/GenBank/DDBJ whole genome shotgun (WGS) entry which is preliminary data.</text>
</comment>
<dbReference type="PIRSF" id="PIRSF006806">
    <property type="entry name" value="FTHF_cligase"/>
    <property type="match status" value="1"/>
</dbReference>
<gene>
    <name evidence="5" type="ORF">M3N64_00235</name>
</gene>
<comment type="cofactor">
    <cofactor evidence="4">
        <name>Mg(2+)</name>
        <dbReference type="ChEBI" id="CHEBI:18420"/>
    </cofactor>
</comment>
<dbReference type="PANTHER" id="PTHR23407">
    <property type="entry name" value="ATPASE INHIBITOR/5-FORMYLTETRAHYDROFOLATE CYCLO-LIGASE"/>
    <property type="match status" value="1"/>
</dbReference>
<comment type="catalytic activity">
    <reaction evidence="4">
        <text>(6S)-5-formyl-5,6,7,8-tetrahydrofolate + ATP = (6R)-5,10-methenyltetrahydrofolate + ADP + phosphate</text>
        <dbReference type="Rhea" id="RHEA:10488"/>
        <dbReference type="ChEBI" id="CHEBI:30616"/>
        <dbReference type="ChEBI" id="CHEBI:43474"/>
        <dbReference type="ChEBI" id="CHEBI:57455"/>
        <dbReference type="ChEBI" id="CHEBI:57457"/>
        <dbReference type="ChEBI" id="CHEBI:456216"/>
        <dbReference type="EC" id="6.3.3.2"/>
    </reaction>
</comment>
<protein>
    <recommendedName>
        <fullName evidence="4">5-formyltetrahydrofolate cyclo-ligase</fullName>
        <ecNumber evidence="4">6.3.3.2</ecNumber>
    </recommendedName>
</protein>
<dbReference type="NCBIfam" id="TIGR02727">
    <property type="entry name" value="MTHFS_bact"/>
    <property type="match status" value="1"/>
</dbReference>
<accession>A0ABT0M6B9</accession>
<keyword evidence="4" id="KW-0479">Metal-binding</keyword>
<keyword evidence="4" id="KW-0460">Magnesium</keyword>
<dbReference type="PANTHER" id="PTHR23407:SF1">
    <property type="entry name" value="5-FORMYLTETRAHYDROFOLATE CYCLO-LIGASE"/>
    <property type="match status" value="1"/>
</dbReference>
<name>A0ABT0M6B9_9BACL</name>
<keyword evidence="3 4" id="KW-0067">ATP-binding</keyword>
<dbReference type="GO" id="GO:0030272">
    <property type="term" value="F:5-formyltetrahydrofolate cyclo-ligase activity"/>
    <property type="evidence" value="ECO:0007669"/>
    <property type="project" value="UniProtKB-EC"/>
</dbReference>
<dbReference type="EC" id="6.3.3.2" evidence="4"/>
<dbReference type="InterPro" id="IPR002698">
    <property type="entry name" value="FTHF_cligase"/>
</dbReference>
<keyword evidence="5" id="KW-0436">Ligase</keyword>
<sequence length="201" mass="23058">MNQKKLNIRNRILQQLERIDESVFTEQCKRIRDRLFATKIWQSADTVGITISIGREIETMAVITKAWTESKRVCVPKCNHKMHTLAFYELQTFSELESGFYGLMEPDPEKTKLVEPPSIDLLLVPGVAFDPQGYRIGYGGGYYDRLLNSYEGGTASLLLERQLIDELPIEPHDKPVDWMITESRCLSAKASENENMVHKPH</sequence>